<feature type="chain" id="PRO_5034320626" evidence="5">
    <location>
        <begin position="24"/>
        <end position="1096"/>
    </location>
</feature>
<dbReference type="InterPro" id="IPR050778">
    <property type="entry name" value="Cueball_EGF_LRP_Nidogen"/>
</dbReference>
<evidence type="ECO:0000256" key="3">
    <source>
        <dbReference type="PROSITE-ProRule" id="PRU00461"/>
    </source>
</evidence>
<feature type="repeat" description="LDL-receptor class B" evidence="3">
    <location>
        <begin position="824"/>
        <end position="866"/>
    </location>
</feature>
<dbReference type="InterPro" id="IPR000742">
    <property type="entry name" value="EGF"/>
</dbReference>
<dbReference type="InterPro" id="IPR000436">
    <property type="entry name" value="Sushi_SCR_CCP_dom"/>
</dbReference>
<gene>
    <name evidence="8" type="primary">LOC111126244</name>
</gene>
<dbReference type="InterPro" id="IPR000033">
    <property type="entry name" value="LDLR_classB_rpt"/>
</dbReference>
<keyword evidence="5" id="KW-0732">Signal</keyword>
<dbReference type="SUPFAM" id="SSF57535">
    <property type="entry name" value="Complement control module/SCR domain"/>
    <property type="match status" value="1"/>
</dbReference>
<feature type="signal peptide" evidence="5">
    <location>
        <begin position="1"/>
        <end position="23"/>
    </location>
</feature>
<proteinExistence type="predicted"/>
<evidence type="ECO:0000256" key="4">
    <source>
        <dbReference type="SAM" id="Phobius"/>
    </source>
</evidence>
<evidence type="ECO:0000313" key="7">
    <source>
        <dbReference type="Proteomes" id="UP000694844"/>
    </source>
</evidence>
<dbReference type="Proteomes" id="UP000694844">
    <property type="component" value="Chromosome 3"/>
</dbReference>
<feature type="domain" description="Sushi" evidence="6">
    <location>
        <begin position="956"/>
        <end position="1013"/>
    </location>
</feature>
<organism evidence="7 8">
    <name type="scientific">Crassostrea virginica</name>
    <name type="common">Eastern oyster</name>
    <dbReference type="NCBI Taxonomy" id="6565"/>
    <lineage>
        <taxon>Eukaryota</taxon>
        <taxon>Metazoa</taxon>
        <taxon>Spiralia</taxon>
        <taxon>Lophotrochozoa</taxon>
        <taxon>Mollusca</taxon>
        <taxon>Bivalvia</taxon>
        <taxon>Autobranchia</taxon>
        <taxon>Pteriomorphia</taxon>
        <taxon>Ostreida</taxon>
        <taxon>Ostreoidea</taxon>
        <taxon>Ostreidae</taxon>
        <taxon>Crassostrea</taxon>
    </lineage>
</organism>
<dbReference type="SUPFAM" id="SSF57184">
    <property type="entry name" value="Growth factor receptor domain"/>
    <property type="match status" value="1"/>
</dbReference>
<dbReference type="PANTHER" id="PTHR46513:SF44">
    <property type="entry name" value="LDL RECEPTOR RELATED PROTEIN 4"/>
    <property type="match status" value="1"/>
</dbReference>
<dbReference type="PANTHER" id="PTHR46513">
    <property type="entry name" value="VITELLOGENIN RECEPTOR-LIKE PROTEIN-RELATED-RELATED"/>
    <property type="match status" value="1"/>
</dbReference>
<feature type="repeat" description="LDL-receptor class B" evidence="3">
    <location>
        <begin position="779"/>
        <end position="823"/>
    </location>
</feature>
<dbReference type="InterPro" id="IPR035976">
    <property type="entry name" value="Sushi/SCR/CCP_sf"/>
</dbReference>
<dbReference type="CDD" id="cd00033">
    <property type="entry name" value="CCP"/>
    <property type="match status" value="1"/>
</dbReference>
<evidence type="ECO:0000256" key="1">
    <source>
        <dbReference type="ARBA" id="ARBA00023157"/>
    </source>
</evidence>
<dbReference type="GeneID" id="111126244"/>
<keyword evidence="1" id="KW-1015">Disulfide bond</keyword>
<dbReference type="RefSeq" id="XP_022326443.1">
    <property type="nucleotide sequence ID" value="XM_022470735.1"/>
</dbReference>
<dbReference type="PROSITE" id="PS50923">
    <property type="entry name" value="SUSHI"/>
    <property type="match status" value="1"/>
</dbReference>
<evidence type="ECO:0000256" key="2">
    <source>
        <dbReference type="PROSITE-ProRule" id="PRU00302"/>
    </source>
</evidence>
<dbReference type="OrthoDB" id="6157061at2759"/>
<dbReference type="SUPFAM" id="SSF63825">
    <property type="entry name" value="YWTD domain"/>
    <property type="match status" value="3"/>
</dbReference>
<dbReference type="AlphaFoldDB" id="A0A8B8DES2"/>
<dbReference type="PROSITE" id="PS51120">
    <property type="entry name" value="LDLRB"/>
    <property type="match status" value="2"/>
</dbReference>
<feature type="transmembrane region" description="Helical" evidence="4">
    <location>
        <begin position="1032"/>
        <end position="1056"/>
    </location>
</feature>
<dbReference type="SUPFAM" id="SSF57196">
    <property type="entry name" value="EGF/Laminin"/>
    <property type="match status" value="1"/>
</dbReference>
<dbReference type="Gene3D" id="2.10.70.10">
    <property type="entry name" value="Complement Module, domain 1"/>
    <property type="match status" value="1"/>
</dbReference>
<protein>
    <submittedName>
        <fullName evidence="8">Low-density lipoprotein receptor-related protein 4-like isoform X1</fullName>
    </submittedName>
</protein>
<accession>A0A8B8DES2</accession>
<keyword evidence="7" id="KW-1185">Reference proteome</keyword>
<comment type="caution">
    <text evidence="2">Lacks conserved residue(s) required for the propagation of feature annotation.</text>
</comment>
<evidence type="ECO:0000259" key="6">
    <source>
        <dbReference type="PROSITE" id="PS50923"/>
    </source>
</evidence>
<keyword evidence="2" id="KW-0768">Sushi</keyword>
<evidence type="ECO:0000256" key="5">
    <source>
        <dbReference type="SAM" id="SignalP"/>
    </source>
</evidence>
<dbReference type="Pfam" id="PF14670">
    <property type="entry name" value="FXa_inhibition"/>
    <property type="match status" value="2"/>
</dbReference>
<keyword evidence="4" id="KW-1133">Transmembrane helix</keyword>
<dbReference type="InterPro" id="IPR009030">
    <property type="entry name" value="Growth_fac_rcpt_cys_sf"/>
</dbReference>
<keyword evidence="4" id="KW-0472">Membrane</keyword>
<evidence type="ECO:0000313" key="8">
    <source>
        <dbReference type="RefSeq" id="XP_022326443.1"/>
    </source>
</evidence>
<keyword evidence="4" id="KW-0812">Transmembrane</keyword>
<dbReference type="InterPro" id="IPR011042">
    <property type="entry name" value="6-blade_b-propeller_TolB-like"/>
</dbReference>
<dbReference type="SMART" id="SM00135">
    <property type="entry name" value="LY"/>
    <property type="match status" value="9"/>
</dbReference>
<sequence length="1096" mass="121105">MMTFLWMVLVISVIILSGKLCFGSQEDKGLVIGLWNPASFFTYTEVPEDSTSPLQSHRYYLPSSSSKIISLASDPKKAVVFALIGDSIYMYKNFSIWENSSSSISLLYKGISSSFGKIAFDYVSNNIYWCDPFLQWIAMKPAYNLNNTIYKVILRKDLNNPEGLAIDPIDRLMFFSDNGPNPRIERAFLDGQDRGEIVFKGLAKVISLSVDVLKKKLYWIDNGKHTLESSNYDGSSRRVIRLVNNIPYTDLIYYQNILHVVSERWKILDGYDLASGSEKYSRSFTTEQPYALTVYDAETVGTYTDPCYTMACGHLCVNAKSGPRCLCAEGFQLAADGKNCTDKSPFYEKGFIVHNLSTIAMHEVSSINGQEGKQFLMKMSSFMIGGLAVDANADKIYFIDSKSDSIKEFNMMTGRVGTLTYVSSGSDLIFDGISSLLGWIEAQTNIMSFSVNSDTIDTIYTNLQHVNFLTIDPHDGVLFWISGTSGSKSLFRGTWTRETPRTIVSTGSLGNPVSLQYDVTSHRIYWIVGSYIKSAMTNGSDIKSHILAVGARKAIAYKGFLGWLSGDKIHFTRQKSNTLEVVVDTVQNAIDTAVFDASLQQRRQGTCQILNGGCEEICIPVANGRRCECDIGLQLQDDFTCDSDVLTLGFIVIADFSHGRILQISLQKGSLLKLPVAVNSPTGIAFDRSTKTLFYSDITTKTVMATSLHGKGTTVFYRMGIGFPSELAIDYSTGNLYYTAVASTSRSYIGSVHRNTSLHKTLLSTLQTPRVIVLYPSKGFLFWSEYGDAPAIRRAHMDGTATIYVATKDVVTSPNGLAIDFKTNILYWVDGSKHSVEFSNLDGGNRQVLTTKTDEYLYNIGIHGQFLYYSGWNRPGITKIDKRNGSIVPFMSHHPELGRLDGMDIYADDTVDVSPNCSTNNGRCSTFCFPTPSGRTCGCQDNVYLQPDQLTCQGVILCPSSLENAVLSPDCLRRSGDSCSFSCVKGYAPSTKDELLCTTEGVWNNDATKLCLISEITPNQKKEANTENKISLYVYAGSAVGCLLMIIILIAIIILLKRRNNGRGNGGGSDGPLENIFTLSGKNDSKPEDDYCTLSF</sequence>
<dbReference type="Gene3D" id="2.120.10.30">
    <property type="entry name" value="TolB, C-terminal domain"/>
    <property type="match status" value="3"/>
</dbReference>
<dbReference type="KEGG" id="cvn:111126244"/>
<dbReference type="SMART" id="SM00181">
    <property type="entry name" value="EGF"/>
    <property type="match status" value="3"/>
</dbReference>
<reference evidence="8" key="1">
    <citation type="submission" date="2025-08" db="UniProtKB">
        <authorList>
            <consortium name="RefSeq"/>
        </authorList>
    </citation>
    <scope>IDENTIFICATION</scope>
    <source>
        <tissue evidence="8">Whole sample</tissue>
    </source>
</reference>
<name>A0A8B8DES2_CRAVI</name>